<name>A0A8S5SMR6_9CAUD</name>
<protein>
    <submittedName>
        <fullName evidence="1">Uncharacterized protein</fullName>
    </submittedName>
</protein>
<proteinExistence type="predicted"/>
<dbReference type="EMBL" id="BK032626">
    <property type="protein sequence ID" value="DAF51967.1"/>
    <property type="molecule type" value="Genomic_DNA"/>
</dbReference>
<reference evidence="1" key="1">
    <citation type="journal article" date="2021" name="Proc. Natl. Acad. Sci. U.S.A.">
        <title>A Catalog of Tens of Thousands of Viruses from Human Metagenomes Reveals Hidden Associations with Chronic Diseases.</title>
        <authorList>
            <person name="Tisza M.J."/>
            <person name="Buck C.B."/>
        </authorList>
    </citation>
    <scope>NUCLEOTIDE SEQUENCE</scope>
    <source>
        <strain evidence="1">Ct2KB1</strain>
    </source>
</reference>
<organism evidence="1">
    <name type="scientific">Siphoviridae sp. ct2KB1</name>
    <dbReference type="NCBI Taxonomy" id="2827768"/>
    <lineage>
        <taxon>Viruses</taxon>
        <taxon>Duplodnaviria</taxon>
        <taxon>Heunggongvirae</taxon>
        <taxon>Uroviricota</taxon>
        <taxon>Caudoviricetes</taxon>
    </lineage>
</organism>
<accession>A0A8S5SMR6</accession>
<sequence length="165" mass="18379">MIRKGRRMVCNLNTTNLAQVDGSYLIKQGDVASTFGFVLLDEDYRAIPSLEGEVAVVSLTMDKYQWKKKATVTNSSVNFNLDAILPIGKYRLEVSAGGYIFPSDKKTHIKIVASDKELVTEEVHALKELDIAKEVEKQLSEKTVTDGGVCPEFPDLLFFYNLGKV</sequence>
<evidence type="ECO:0000313" key="1">
    <source>
        <dbReference type="EMBL" id="DAF51967.1"/>
    </source>
</evidence>